<evidence type="ECO:0000313" key="4">
    <source>
        <dbReference type="Proteomes" id="UP000054466"/>
    </source>
</evidence>
<feature type="transmembrane region" description="Helical" evidence="2">
    <location>
        <begin position="229"/>
        <end position="253"/>
    </location>
</feature>
<dbReference type="HOGENOM" id="CLU_1042079_0_0_1"/>
<keyword evidence="2" id="KW-0472">Membrane</keyword>
<organism evidence="3 4">
    <name type="scientific">Cladophialophora immunda</name>
    <dbReference type="NCBI Taxonomy" id="569365"/>
    <lineage>
        <taxon>Eukaryota</taxon>
        <taxon>Fungi</taxon>
        <taxon>Dikarya</taxon>
        <taxon>Ascomycota</taxon>
        <taxon>Pezizomycotina</taxon>
        <taxon>Eurotiomycetes</taxon>
        <taxon>Chaetothyriomycetidae</taxon>
        <taxon>Chaetothyriales</taxon>
        <taxon>Herpotrichiellaceae</taxon>
        <taxon>Cladophialophora</taxon>
    </lineage>
</organism>
<reference evidence="3 4" key="1">
    <citation type="submission" date="2015-01" db="EMBL/GenBank/DDBJ databases">
        <title>The Genome Sequence of Cladophialophora immunda CBS83496.</title>
        <authorList>
            <consortium name="The Broad Institute Genomics Platform"/>
            <person name="Cuomo C."/>
            <person name="de Hoog S."/>
            <person name="Gorbushina A."/>
            <person name="Stielow B."/>
            <person name="Teixiera M."/>
            <person name="Abouelleil A."/>
            <person name="Chapman S.B."/>
            <person name="Priest M."/>
            <person name="Young S.K."/>
            <person name="Wortman J."/>
            <person name="Nusbaum C."/>
            <person name="Birren B."/>
        </authorList>
    </citation>
    <scope>NUCLEOTIDE SEQUENCE [LARGE SCALE GENOMIC DNA]</scope>
    <source>
        <strain evidence="3 4">CBS 83496</strain>
    </source>
</reference>
<dbReference type="RefSeq" id="XP_016242036.1">
    <property type="nucleotide sequence ID" value="XM_016400317.1"/>
</dbReference>
<keyword evidence="2" id="KW-0812">Transmembrane</keyword>
<name>A0A0D2BTR7_9EURO</name>
<evidence type="ECO:0000256" key="2">
    <source>
        <dbReference type="SAM" id="Phobius"/>
    </source>
</evidence>
<keyword evidence="4" id="KW-1185">Reference proteome</keyword>
<evidence type="ECO:0000256" key="1">
    <source>
        <dbReference type="SAM" id="MobiDB-lite"/>
    </source>
</evidence>
<dbReference type="AlphaFoldDB" id="A0A0D2BTR7"/>
<gene>
    <name evidence="3" type="ORF">PV07_12755</name>
</gene>
<protein>
    <submittedName>
        <fullName evidence="3">Uncharacterized protein</fullName>
    </submittedName>
</protein>
<accession>A0A0D2BTR7</accession>
<sequence length="267" mass="27370">MSRETRTKTPTATTVTKDARGASPAEDITTSTALGINGGARDLTVCNVAVGHVQFGVDELEMSKQPMESPVEFHTGQTEELLVTALGHPMAVQGISTVVSDAGDDERLSEDVADGTGSKMKNSVSLGSDTVAVDVISGGEVASEEAPTGLSTVEAVIAKSPSLSPDDVNEEVDSAWLTPGEEIVWGSFSTVSVPTISQTVVEDTSVVVDTTVAVIKLVSSRVPVPKSPVVPATPVVVVTVVVMVIVDMGVVAIDVTAVPPHGPVGTN</sequence>
<proteinExistence type="predicted"/>
<dbReference type="Proteomes" id="UP000054466">
    <property type="component" value="Unassembled WGS sequence"/>
</dbReference>
<keyword evidence="2" id="KW-1133">Transmembrane helix</keyword>
<feature type="region of interest" description="Disordered" evidence="1">
    <location>
        <begin position="1"/>
        <end position="26"/>
    </location>
</feature>
<evidence type="ECO:0000313" key="3">
    <source>
        <dbReference type="EMBL" id="KIW21820.1"/>
    </source>
</evidence>
<dbReference type="EMBL" id="KN847159">
    <property type="protein sequence ID" value="KIW21820.1"/>
    <property type="molecule type" value="Genomic_DNA"/>
</dbReference>
<dbReference type="VEuPathDB" id="FungiDB:PV07_12755"/>
<dbReference type="GeneID" id="27351949"/>